<keyword evidence="2" id="KW-0812">Transmembrane</keyword>
<gene>
    <name evidence="3" type="ORF">A5771_11655</name>
</gene>
<accession>A0A1A2ENP7</accession>
<proteinExistence type="predicted"/>
<dbReference type="EMBL" id="LZIN01000069">
    <property type="protein sequence ID" value="OBG04384.1"/>
    <property type="molecule type" value="Genomic_DNA"/>
</dbReference>
<evidence type="ECO:0000313" key="3">
    <source>
        <dbReference type="EMBL" id="OBG04384.1"/>
    </source>
</evidence>
<evidence type="ECO:0000256" key="2">
    <source>
        <dbReference type="SAM" id="Phobius"/>
    </source>
</evidence>
<keyword evidence="2" id="KW-1133">Transmembrane helix</keyword>
<feature type="transmembrane region" description="Helical" evidence="2">
    <location>
        <begin position="57"/>
        <end position="75"/>
    </location>
</feature>
<dbReference type="RefSeq" id="WP_064855684.1">
    <property type="nucleotide sequence ID" value="NZ_LZIM01000019.1"/>
</dbReference>
<dbReference type="AlphaFoldDB" id="A0A1A2ENP7"/>
<feature type="region of interest" description="Disordered" evidence="1">
    <location>
        <begin position="1"/>
        <end position="50"/>
    </location>
</feature>
<name>A0A1A2ENP7_MYCSD</name>
<comment type="caution">
    <text evidence="3">The sequence shown here is derived from an EMBL/GenBank/DDBJ whole genome shotgun (WGS) entry which is preliminary data.</text>
</comment>
<feature type="compositionally biased region" description="Pro residues" evidence="1">
    <location>
        <begin position="1"/>
        <end position="10"/>
    </location>
</feature>
<feature type="compositionally biased region" description="Pro residues" evidence="1">
    <location>
        <begin position="23"/>
        <end position="35"/>
    </location>
</feature>
<reference evidence="4" key="1">
    <citation type="submission" date="2016-06" db="EMBL/GenBank/DDBJ databases">
        <authorList>
            <person name="Sutton G."/>
            <person name="Brinkac L."/>
            <person name="Sanka R."/>
            <person name="Adams M."/>
            <person name="Lau E."/>
            <person name="Mehaffy C."/>
            <person name="Tameris M."/>
            <person name="Hatherill M."/>
            <person name="Hanekom W."/>
            <person name="Mahomed H."/>
            <person name="Mcshane H."/>
        </authorList>
    </citation>
    <scope>NUCLEOTIDE SEQUENCE [LARGE SCALE GENOMIC DNA]</scope>
    <source>
        <strain evidence="4">852014-51077_SCH5608930-a</strain>
    </source>
</reference>
<dbReference type="Proteomes" id="UP000093985">
    <property type="component" value="Unassembled WGS sequence"/>
</dbReference>
<keyword evidence="2" id="KW-0472">Membrane</keyword>
<dbReference type="OrthoDB" id="2004788at2"/>
<protein>
    <submittedName>
        <fullName evidence="3">Uncharacterized protein</fullName>
    </submittedName>
</protein>
<organism evidence="3 4">
    <name type="scientific">Mycolicibacter sinensis (strain JDM601)</name>
    <name type="common">Mycobacterium sinense</name>
    <dbReference type="NCBI Taxonomy" id="875328"/>
    <lineage>
        <taxon>Bacteria</taxon>
        <taxon>Bacillati</taxon>
        <taxon>Actinomycetota</taxon>
        <taxon>Actinomycetes</taxon>
        <taxon>Mycobacteriales</taxon>
        <taxon>Mycobacteriaceae</taxon>
        <taxon>Mycolicibacter</taxon>
    </lineage>
</organism>
<evidence type="ECO:0000256" key="1">
    <source>
        <dbReference type="SAM" id="MobiDB-lite"/>
    </source>
</evidence>
<sequence>MTDPSWPPTGPEGKWQPYQQASPYPPPYPGQPDPWAPHGHHPMTGQPYSDKSKVPAALLQLLGVFGLLGFGRIYLGQTGFGIAQLLAGIFITIVTWGVGGAVPLIWGIVDAILILSGRVHDAQGRPLR</sequence>
<evidence type="ECO:0000313" key="4">
    <source>
        <dbReference type="Proteomes" id="UP000093985"/>
    </source>
</evidence>
<feature type="transmembrane region" description="Helical" evidence="2">
    <location>
        <begin position="87"/>
        <end position="109"/>
    </location>
</feature>